<evidence type="ECO:0000313" key="1">
    <source>
        <dbReference type="EMBL" id="ACL71522.1"/>
    </source>
</evidence>
<dbReference type="Proteomes" id="UP000002383">
    <property type="component" value="Chromosome"/>
</dbReference>
<name>B8GL04_THISH</name>
<dbReference type="RefSeq" id="WP_012637011.1">
    <property type="nucleotide sequence ID" value="NC_011901.1"/>
</dbReference>
<dbReference type="STRING" id="396588.Tgr7_0424"/>
<proteinExistence type="predicted"/>
<dbReference type="EMBL" id="CP001339">
    <property type="protein sequence ID" value="ACL71522.1"/>
    <property type="molecule type" value="Genomic_DNA"/>
</dbReference>
<dbReference type="KEGG" id="tgr:Tgr7_0424"/>
<keyword evidence="2" id="KW-1185">Reference proteome</keyword>
<dbReference type="eggNOG" id="ENOG5033HBK">
    <property type="taxonomic scope" value="Bacteria"/>
</dbReference>
<gene>
    <name evidence="1" type="ordered locus">Tgr7_0424</name>
</gene>
<dbReference type="HOGENOM" id="CLU_2511671_0_0_6"/>
<organism evidence="1 2">
    <name type="scientific">Thioalkalivibrio sulfidiphilus (strain HL-EbGR7)</name>
    <dbReference type="NCBI Taxonomy" id="396588"/>
    <lineage>
        <taxon>Bacteria</taxon>
        <taxon>Pseudomonadati</taxon>
        <taxon>Pseudomonadota</taxon>
        <taxon>Gammaproteobacteria</taxon>
        <taxon>Chromatiales</taxon>
        <taxon>Ectothiorhodospiraceae</taxon>
        <taxon>Thioalkalivibrio</taxon>
    </lineage>
</organism>
<dbReference type="OrthoDB" id="7064746at2"/>
<sequence>MRVNVYAEEMTDRIEIINKEIEGQSFTGVRFYLELPATVNGCQYQGPFIHRPGDDDSSAVTFWGKRDMRHVLRKALALLDEHYED</sequence>
<reference evidence="1 2" key="1">
    <citation type="journal article" date="2011" name="Stand. Genomic Sci.">
        <title>Complete genome sequence of 'Thioalkalivibrio sulfidophilus' HL-EbGr7.</title>
        <authorList>
            <person name="Muyzer G."/>
            <person name="Sorokin D.Y."/>
            <person name="Mavromatis K."/>
            <person name="Lapidus A."/>
            <person name="Clum A."/>
            <person name="Ivanova N."/>
            <person name="Pati A."/>
            <person name="d'Haeseleer P."/>
            <person name="Woyke T."/>
            <person name="Kyrpides N.C."/>
        </authorList>
    </citation>
    <scope>NUCLEOTIDE SEQUENCE [LARGE SCALE GENOMIC DNA]</scope>
    <source>
        <strain evidence="1 2">HL-EbGR7</strain>
    </source>
</reference>
<protein>
    <submittedName>
        <fullName evidence="1">Uncharacterized protein</fullName>
    </submittedName>
</protein>
<dbReference type="AlphaFoldDB" id="B8GL04"/>
<evidence type="ECO:0000313" key="2">
    <source>
        <dbReference type="Proteomes" id="UP000002383"/>
    </source>
</evidence>
<accession>B8GL04</accession>